<accession>A0A642V190</accession>
<protein>
    <recommendedName>
        <fullName evidence="4">DDE Tnp4 domain-containing protein</fullName>
    </recommendedName>
</protein>
<dbReference type="EMBL" id="SWFS01000331">
    <property type="protein sequence ID" value="KAA8909886.1"/>
    <property type="molecule type" value="Genomic_DNA"/>
</dbReference>
<gene>
    <name evidence="5" type="ORF">TRICI_004323</name>
</gene>
<reference evidence="5" key="1">
    <citation type="journal article" date="2019" name="G3 (Bethesda)">
        <title>Genome Assemblies of Two Rare Opportunistic Yeast Pathogens: Diutina rugosa (syn. Candida rugosa) and Trichomonascus ciferrii (syn. Candida ciferrii).</title>
        <authorList>
            <person name="Mixao V."/>
            <person name="Saus E."/>
            <person name="Hansen A.P."/>
            <person name="Lass-Florl C."/>
            <person name="Gabaldon T."/>
        </authorList>
    </citation>
    <scope>NUCLEOTIDE SEQUENCE</scope>
    <source>
        <strain evidence="5">CBS 4856</strain>
    </source>
</reference>
<feature type="domain" description="DDE Tnp4" evidence="4">
    <location>
        <begin position="1"/>
        <end position="100"/>
    </location>
</feature>
<organism evidence="5 6">
    <name type="scientific">Trichomonascus ciferrii</name>
    <dbReference type="NCBI Taxonomy" id="44093"/>
    <lineage>
        <taxon>Eukaryota</taxon>
        <taxon>Fungi</taxon>
        <taxon>Dikarya</taxon>
        <taxon>Ascomycota</taxon>
        <taxon>Saccharomycotina</taxon>
        <taxon>Dipodascomycetes</taxon>
        <taxon>Dipodascales</taxon>
        <taxon>Trichomonascaceae</taxon>
        <taxon>Trichomonascus</taxon>
        <taxon>Trichomonascus ciferrii complex</taxon>
    </lineage>
</organism>
<feature type="region of interest" description="Disordered" evidence="3">
    <location>
        <begin position="163"/>
        <end position="182"/>
    </location>
</feature>
<evidence type="ECO:0000313" key="6">
    <source>
        <dbReference type="Proteomes" id="UP000761534"/>
    </source>
</evidence>
<sequence length="195" mass="23033">MHDSATYQKCQLGSMTEHFFSENEFLLGDEAYALGRHLITPYKNKRQQRNQDGRNANGHTEEEAHYNRIVVHERVAIENAFGRIKRRYPILKMLRNRIRRGDDPENYTRHMKNDILRIEKLLKSIVILQNFTGKEGRTGELDDYIDQETEAVDEQVRSVNYYEEENENGKEENTSEGNARRNQVTRILWQMKGSN</sequence>
<evidence type="ECO:0000256" key="1">
    <source>
        <dbReference type="ARBA" id="ARBA00001968"/>
    </source>
</evidence>
<dbReference type="AlphaFoldDB" id="A0A642V190"/>
<keyword evidence="6" id="KW-1185">Reference proteome</keyword>
<name>A0A642V190_9ASCO</name>
<dbReference type="VEuPathDB" id="FungiDB:TRICI_004323"/>
<keyword evidence="2" id="KW-0479">Metal-binding</keyword>
<proteinExistence type="predicted"/>
<evidence type="ECO:0000256" key="2">
    <source>
        <dbReference type="ARBA" id="ARBA00022723"/>
    </source>
</evidence>
<evidence type="ECO:0000259" key="4">
    <source>
        <dbReference type="Pfam" id="PF13359"/>
    </source>
</evidence>
<dbReference type="GO" id="GO:0046872">
    <property type="term" value="F:metal ion binding"/>
    <property type="evidence" value="ECO:0007669"/>
    <property type="project" value="UniProtKB-KW"/>
</dbReference>
<dbReference type="Proteomes" id="UP000761534">
    <property type="component" value="Unassembled WGS sequence"/>
</dbReference>
<dbReference type="OrthoDB" id="4954565at2759"/>
<dbReference type="InterPro" id="IPR027806">
    <property type="entry name" value="HARBI1_dom"/>
</dbReference>
<dbReference type="Pfam" id="PF13359">
    <property type="entry name" value="DDE_Tnp_4"/>
    <property type="match status" value="1"/>
</dbReference>
<comment type="caution">
    <text evidence="5">The sequence shown here is derived from an EMBL/GenBank/DDBJ whole genome shotgun (WGS) entry which is preliminary data.</text>
</comment>
<evidence type="ECO:0000256" key="3">
    <source>
        <dbReference type="SAM" id="MobiDB-lite"/>
    </source>
</evidence>
<evidence type="ECO:0000313" key="5">
    <source>
        <dbReference type="EMBL" id="KAA8909886.1"/>
    </source>
</evidence>
<comment type="cofactor">
    <cofactor evidence="1">
        <name>a divalent metal cation</name>
        <dbReference type="ChEBI" id="CHEBI:60240"/>
    </cofactor>
</comment>